<dbReference type="CDD" id="cd04369">
    <property type="entry name" value="Bromodomain"/>
    <property type="match status" value="2"/>
</dbReference>
<feature type="compositionally biased region" description="Low complexity" evidence="9">
    <location>
        <begin position="216"/>
        <end position="225"/>
    </location>
</feature>
<evidence type="ECO:0000313" key="13">
    <source>
        <dbReference type="Proteomes" id="UP000193986"/>
    </source>
</evidence>
<dbReference type="InterPro" id="IPR037382">
    <property type="entry name" value="Rsc/polybromo"/>
</dbReference>
<feature type="region of interest" description="Disordered" evidence="9">
    <location>
        <begin position="1"/>
        <end position="31"/>
    </location>
</feature>
<evidence type="ECO:0000259" key="10">
    <source>
        <dbReference type="PROSITE" id="PS50014"/>
    </source>
</evidence>
<keyword evidence="5 8" id="KW-0103">Bromodomain</keyword>
<dbReference type="SMART" id="SM00439">
    <property type="entry name" value="BAH"/>
    <property type="match status" value="1"/>
</dbReference>
<dbReference type="CDD" id="cd04717">
    <property type="entry name" value="BAH_polybromo"/>
    <property type="match status" value="1"/>
</dbReference>
<feature type="region of interest" description="Disordered" evidence="9">
    <location>
        <begin position="140"/>
        <end position="238"/>
    </location>
</feature>
<sequence length="876" mass="96962">MPPRKSSAAPVASNSNASPVPTEYPGQDVGPNMSREHWTACVAILDGVYKAKDGTRRLADIFRQLPDKALYPDYYEAIPEPESLDNISSQLAIGGYRTPEAFFKQLHLVFLNAKYYNEEESQIWIDAKKLEDQIYADWHSRATSGPLPNPDPYHGTGKRRGRPLKDRSTASVTPAPVDAGLVPPPSLPQVSSAPSPLPTPSPIPLSVATPSPAHRSMMLPSASASPPLPGKQAQRRQAELDRAVVAKLDARLPRWKGPEAVIPGDPAPGGIPGSGWWGEGAPEVERAAGGPASYSSRVNAVVKALVEYVDTSGVRLSDSLNAVPAVTNIPYLSFTAPITLGTISHAAQQARYASLRDFDMDMARLFEKARRFYGEQSVEYGHILALQRLYNALTSPFPMQLPPSGIPDPSPTLFAAVPAGPGNARSMHETTQDLRAGANFNEVGYGVTTFRVSTKDRIFTDEARHKGVSYKMGDYVHLINPDDATRPIVGHIFKTYTPTKGNRTHHVTVCWYYRPEQIVHTADRLFYEREVFKTGHMCDHPVEDIIERVSCQFYVKYIRGRPQAPEFFPGWPNYLCHSRYNDKEWITVRIKNWNSCIPDELRQSSYMQVIQYERQIDPLQVESPLLRGVKGPGFLGEPKSKPNDEDEEEEDNRRGERSRRETRSSQAALPITSYTPTSVATLTPSRNPPVPTAGYTPYVSGPSRLPTSMPVPPMQTPYRAPAPVPTTHTASPLPVAPSQMGQSSRTFAALVGGSTHLDSAAYREVLPPDTARLFERDSRQQVLWFSGPPLAPGTIPIPQKQSHSLEYLAYLVKRKRGAEDGASHSDRKRFTLEKEEQSFDQYVPFTQDADTTKLWWAKNLSEDQVVAGLKAVIDNV</sequence>
<dbReference type="PROSITE" id="PS51038">
    <property type="entry name" value="BAH"/>
    <property type="match status" value="1"/>
</dbReference>
<keyword evidence="6" id="KW-0804">Transcription</keyword>
<feature type="domain" description="BAH" evidence="11">
    <location>
        <begin position="468"/>
        <end position="591"/>
    </location>
</feature>
<evidence type="ECO:0000256" key="3">
    <source>
        <dbReference type="ARBA" id="ARBA00022853"/>
    </source>
</evidence>
<reference evidence="12 13" key="1">
    <citation type="submission" date="2016-07" db="EMBL/GenBank/DDBJ databases">
        <title>Pervasive Adenine N6-methylation of Active Genes in Fungi.</title>
        <authorList>
            <consortium name="DOE Joint Genome Institute"/>
            <person name="Mondo S.J."/>
            <person name="Dannebaum R.O."/>
            <person name="Kuo R.C."/>
            <person name="Labutti K."/>
            <person name="Haridas S."/>
            <person name="Kuo A."/>
            <person name="Salamov A."/>
            <person name="Ahrendt S.R."/>
            <person name="Lipzen A."/>
            <person name="Sullivan W."/>
            <person name="Andreopoulos W.B."/>
            <person name="Clum A."/>
            <person name="Lindquist E."/>
            <person name="Daum C."/>
            <person name="Ramamoorthy G.K."/>
            <person name="Gryganskyi A."/>
            <person name="Culley D."/>
            <person name="Magnuson J.K."/>
            <person name="James T.Y."/>
            <person name="O'Malley M.A."/>
            <person name="Stajich J.E."/>
            <person name="Spatafora J.W."/>
            <person name="Visel A."/>
            <person name="Grigoriev I.V."/>
        </authorList>
    </citation>
    <scope>NUCLEOTIDE SEQUENCE [LARGE SCALE GENOMIC DNA]</scope>
    <source>
        <strain evidence="12 13">68-887.2</strain>
    </source>
</reference>
<dbReference type="SMART" id="SM00297">
    <property type="entry name" value="BROMO"/>
    <property type="match status" value="2"/>
</dbReference>
<dbReference type="GO" id="GO:0006368">
    <property type="term" value="P:transcription elongation by RNA polymerase II"/>
    <property type="evidence" value="ECO:0007669"/>
    <property type="project" value="TreeGrafter"/>
</dbReference>
<dbReference type="EMBL" id="MCFC01000016">
    <property type="protein sequence ID" value="ORY31291.1"/>
    <property type="molecule type" value="Genomic_DNA"/>
</dbReference>
<feature type="domain" description="Bromo" evidence="10">
    <location>
        <begin position="54"/>
        <end position="124"/>
    </location>
</feature>
<dbReference type="Pfam" id="PF00439">
    <property type="entry name" value="Bromodomain"/>
    <property type="match status" value="2"/>
</dbReference>
<dbReference type="InterPro" id="IPR001025">
    <property type="entry name" value="BAH_dom"/>
</dbReference>
<keyword evidence="3" id="KW-0156">Chromatin regulator</keyword>
<comment type="subcellular location">
    <subcellularLocation>
        <location evidence="1">Nucleus</location>
    </subcellularLocation>
</comment>
<dbReference type="SUPFAM" id="SSF47370">
    <property type="entry name" value="Bromodomain"/>
    <property type="match status" value="2"/>
</dbReference>
<evidence type="ECO:0000256" key="8">
    <source>
        <dbReference type="PROSITE-ProRule" id="PRU00035"/>
    </source>
</evidence>
<dbReference type="PROSITE" id="PS50014">
    <property type="entry name" value="BROMODOMAIN_2"/>
    <property type="match status" value="1"/>
</dbReference>
<comment type="caution">
    <text evidence="12">The sequence shown here is derived from an EMBL/GenBank/DDBJ whole genome shotgun (WGS) entry which is preliminary data.</text>
</comment>
<dbReference type="InterPro" id="IPR001487">
    <property type="entry name" value="Bromodomain"/>
</dbReference>
<dbReference type="FunCoup" id="A0A1Y2B8V9">
    <property type="interactions" value="139"/>
</dbReference>
<keyword evidence="4" id="KW-0805">Transcription regulation</keyword>
<dbReference type="STRING" id="71784.A0A1Y2B8V9"/>
<keyword evidence="7" id="KW-0539">Nucleus</keyword>
<evidence type="ECO:0000313" key="12">
    <source>
        <dbReference type="EMBL" id="ORY31291.1"/>
    </source>
</evidence>
<dbReference type="PANTHER" id="PTHR16062:SF21">
    <property type="entry name" value="CHROMATIN STRUCTURE-REMODELING COMPLEX SUBUNIT RSC1-RELATED"/>
    <property type="match status" value="1"/>
</dbReference>
<dbReference type="GO" id="GO:0006338">
    <property type="term" value="P:chromatin remodeling"/>
    <property type="evidence" value="ECO:0007669"/>
    <property type="project" value="InterPro"/>
</dbReference>
<dbReference type="InterPro" id="IPR036427">
    <property type="entry name" value="Bromodomain-like_sf"/>
</dbReference>
<dbReference type="InParanoid" id="A0A1Y2B8V9"/>
<dbReference type="OrthoDB" id="1742084at2759"/>
<evidence type="ECO:0000256" key="4">
    <source>
        <dbReference type="ARBA" id="ARBA00023015"/>
    </source>
</evidence>
<evidence type="ECO:0000256" key="7">
    <source>
        <dbReference type="ARBA" id="ARBA00023242"/>
    </source>
</evidence>
<accession>A0A1Y2B8V9</accession>
<dbReference type="GO" id="GO:0003682">
    <property type="term" value="F:chromatin binding"/>
    <property type="evidence" value="ECO:0007669"/>
    <property type="project" value="InterPro"/>
</dbReference>
<dbReference type="Proteomes" id="UP000193986">
    <property type="component" value="Unassembled WGS sequence"/>
</dbReference>
<feature type="compositionally biased region" description="Polar residues" evidence="9">
    <location>
        <begin position="672"/>
        <end position="685"/>
    </location>
</feature>
<name>A0A1Y2B8V9_9TREE</name>
<protein>
    <submittedName>
        <fullName evidence="12">Uncharacterized protein</fullName>
    </submittedName>
</protein>
<dbReference type="AlphaFoldDB" id="A0A1Y2B8V9"/>
<evidence type="ECO:0000259" key="11">
    <source>
        <dbReference type="PROSITE" id="PS51038"/>
    </source>
</evidence>
<feature type="region of interest" description="Disordered" evidence="9">
    <location>
        <begin position="627"/>
        <end position="691"/>
    </location>
</feature>
<keyword evidence="2" id="KW-0677">Repeat</keyword>
<keyword evidence="13" id="KW-1185">Reference proteome</keyword>
<evidence type="ECO:0000256" key="2">
    <source>
        <dbReference type="ARBA" id="ARBA00022737"/>
    </source>
</evidence>
<proteinExistence type="predicted"/>
<dbReference type="PANTHER" id="PTHR16062">
    <property type="entry name" value="SWI/SNF-RELATED"/>
    <property type="match status" value="1"/>
</dbReference>
<organism evidence="12 13">
    <name type="scientific">Naematelia encephala</name>
    <dbReference type="NCBI Taxonomy" id="71784"/>
    <lineage>
        <taxon>Eukaryota</taxon>
        <taxon>Fungi</taxon>
        <taxon>Dikarya</taxon>
        <taxon>Basidiomycota</taxon>
        <taxon>Agaricomycotina</taxon>
        <taxon>Tremellomycetes</taxon>
        <taxon>Tremellales</taxon>
        <taxon>Naemateliaceae</taxon>
        <taxon>Naematelia</taxon>
    </lineage>
</organism>
<evidence type="ECO:0000256" key="9">
    <source>
        <dbReference type="SAM" id="MobiDB-lite"/>
    </source>
</evidence>
<gene>
    <name evidence="12" type="ORF">BCR39DRAFT_527300</name>
</gene>
<dbReference type="Gene3D" id="2.30.30.490">
    <property type="match status" value="1"/>
</dbReference>
<evidence type="ECO:0000256" key="1">
    <source>
        <dbReference type="ARBA" id="ARBA00004123"/>
    </source>
</evidence>
<dbReference type="Pfam" id="PF01426">
    <property type="entry name" value="BAH"/>
    <property type="match status" value="1"/>
</dbReference>
<feature type="compositionally biased region" description="Basic and acidic residues" evidence="9">
    <location>
        <begin position="651"/>
        <end position="663"/>
    </location>
</feature>
<evidence type="ECO:0000256" key="6">
    <source>
        <dbReference type="ARBA" id="ARBA00023163"/>
    </source>
</evidence>
<dbReference type="Gene3D" id="1.20.920.10">
    <property type="entry name" value="Bromodomain-like"/>
    <property type="match status" value="2"/>
</dbReference>
<dbReference type="InterPro" id="IPR043151">
    <property type="entry name" value="BAH_sf"/>
</dbReference>
<dbReference type="GO" id="GO:0016586">
    <property type="term" value="C:RSC-type complex"/>
    <property type="evidence" value="ECO:0007669"/>
    <property type="project" value="InterPro"/>
</dbReference>
<feature type="compositionally biased region" description="Low complexity" evidence="9">
    <location>
        <begin position="1"/>
        <end position="21"/>
    </location>
</feature>
<evidence type="ECO:0000256" key="5">
    <source>
        <dbReference type="ARBA" id="ARBA00023117"/>
    </source>
</evidence>